<evidence type="ECO:0000313" key="2">
    <source>
        <dbReference type="EMBL" id="MCK9878900.1"/>
    </source>
</evidence>
<name>A0ABT0K545_9ACTN</name>
<accession>A0ABT0K545</accession>
<evidence type="ECO:0000256" key="1">
    <source>
        <dbReference type="SAM" id="MobiDB-lite"/>
    </source>
</evidence>
<keyword evidence="3" id="KW-1185">Reference proteome</keyword>
<dbReference type="RefSeq" id="WP_248826961.1">
    <property type="nucleotide sequence ID" value="NZ_JALKFT010000051.1"/>
</dbReference>
<gene>
    <name evidence="2" type="ORF">MXD59_24600</name>
</gene>
<dbReference type="Proteomes" id="UP001201873">
    <property type="component" value="Unassembled WGS sequence"/>
</dbReference>
<reference evidence="2 3" key="1">
    <citation type="submission" date="2022-04" db="EMBL/GenBank/DDBJ databases">
        <title>Genome diversity in the genus Frankia.</title>
        <authorList>
            <person name="Carlos-Shanley C."/>
            <person name="Hahn D."/>
        </authorList>
    </citation>
    <scope>NUCLEOTIDE SEQUENCE [LARGE SCALE GENOMIC DNA]</scope>
    <source>
        <strain evidence="2 3">Ag45/Mut15</strain>
    </source>
</reference>
<evidence type="ECO:0000313" key="3">
    <source>
        <dbReference type="Proteomes" id="UP001201873"/>
    </source>
</evidence>
<dbReference type="EMBL" id="JALKFT010000051">
    <property type="protein sequence ID" value="MCK9878900.1"/>
    <property type="molecule type" value="Genomic_DNA"/>
</dbReference>
<protein>
    <submittedName>
        <fullName evidence="2">Uncharacterized protein</fullName>
    </submittedName>
</protein>
<proteinExistence type="predicted"/>
<organism evidence="2 3">
    <name type="scientific">Frankia umida</name>
    <dbReference type="NCBI Taxonomy" id="573489"/>
    <lineage>
        <taxon>Bacteria</taxon>
        <taxon>Bacillati</taxon>
        <taxon>Actinomycetota</taxon>
        <taxon>Actinomycetes</taxon>
        <taxon>Frankiales</taxon>
        <taxon>Frankiaceae</taxon>
        <taxon>Frankia</taxon>
    </lineage>
</organism>
<sequence length="477" mass="53020">MTVTVTHDTASNNRLALTAHPLQRAGARSIVFLAGRTDVESVTREDLDRIATKIVTDVVEAAVADQTHAAYDWWKILFALYPNARPTHAKRSRDRGELTVDVARYFAVDPADPHTPTRPCAFCGGATTNLWAKSTLPMFDTTKAVNTLPPRLAGWPVCRPCRLAMWAMPYGASLTLGSATVLTCENPQVEQAFTETNLERSARIRHTGFASLPATATPERVALYALEQHAVARPVAATLWSFKNDNQEPWLRVSETRIAVVTFLRALRRDHEARAGWTMLRRRLTRRGPEGKISQHGRDILARALFESVNSRTDRVLVYLAEQAVDLSKTPGGTICAWRALHALYLKEMHDMDGADLRPVTILLADWITQETNPRGRFNEYCRAAGRSYTLQRLLMEATARLLLDGGRPQDITGITQGLLHGPQSYQWRGQLFFEVAAELVQRKAAIGARNEAEPDPVDDDGPLFVSDAADPDHEGE</sequence>
<comment type="caution">
    <text evidence="2">The sequence shown here is derived from an EMBL/GenBank/DDBJ whole genome shotgun (WGS) entry which is preliminary data.</text>
</comment>
<feature type="region of interest" description="Disordered" evidence="1">
    <location>
        <begin position="448"/>
        <end position="477"/>
    </location>
</feature>